<keyword evidence="5 6" id="KW-0472">Membrane</keyword>
<organism evidence="7 8">
    <name type="scientific">Arundinibacter roseus</name>
    <dbReference type="NCBI Taxonomy" id="2070510"/>
    <lineage>
        <taxon>Bacteria</taxon>
        <taxon>Pseudomonadati</taxon>
        <taxon>Bacteroidota</taxon>
        <taxon>Cytophagia</taxon>
        <taxon>Cytophagales</taxon>
        <taxon>Spirosomataceae</taxon>
        <taxon>Arundinibacter</taxon>
    </lineage>
</organism>
<feature type="transmembrane region" description="Helical" evidence="6">
    <location>
        <begin position="387"/>
        <end position="407"/>
    </location>
</feature>
<feature type="transmembrane region" description="Helical" evidence="6">
    <location>
        <begin position="328"/>
        <end position="349"/>
    </location>
</feature>
<dbReference type="SUPFAM" id="SSF103473">
    <property type="entry name" value="MFS general substrate transporter"/>
    <property type="match status" value="1"/>
</dbReference>
<dbReference type="Pfam" id="PF07690">
    <property type="entry name" value="MFS_1"/>
    <property type="match status" value="1"/>
</dbReference>
<evidence type="ECO:0000256" key="1">
    <source>
        <dbReference type="ARBA" id="ARBA00004429"/>
    </source>
</evidence>
<feature type="transmembrane region" description="Helical" evidence="6">
    <location>
        <begin position="361"/>
        <end position="381"/>
    </location>
</feature>
<feature type="transmembrane region" description="Helical" evidence="6">
    <location>
        <begin position="137"/>
        <end position="159"/>
    </location>
</feature>
<dbReference type="InterPro" id="IPR036259">
    <property type="entry name" value="MFS_trans_sf"/>
</dbReference>
<protein>
    <submittedName>
        <fullName evidence="7">L-fucose:H+ symporter permease</fullName>
    </submittedName>
</protein>
<dbReference type="GO" id="GO:0005886">
    <property type="term" value="C:plasma membrane"/>
    <property type="evidence" value="ECO:0007669"/>
    <property type="project" value="UniProtKB-SubCell"/>
</dbReference>
<dbReference type="RefSeq" id="WP_132121515.1">
    <property type="nucleotide sequence ID" value="NZ_SMJU01000017.1"/>
</dbReference>
<dbReference type="GO" id="GO:0015535">
    <property type="term" value="F:fucose:proton symporter activity"/>
    <property type="evidence" value="ECO:0007669"/>
    <property type="project" value="InterPro"/>
</dbReference>
<evidence type="ECO:0000256" key="4">
    <source>
        <dbReference type="ARBA" id="ARBA00022989"/>
    </source>
</evidence>
<reference evidence="7 8" key="1">
    <citation type="submission" date="2019-02" db="EMBL/GenBank/DDBJ databases">
        <title>Arundinibacter roseus gen. nov., sp. nov., a new member of the family Cytophagaceae.</title>
        <authorList>
            <person name="Szuroczki S."/>
            <person name="Khayer B."/>
            <person name="Sproer C."/>
            <person name="Toumi M."/>
            <person name="Szabo A."/>
            <person name="Felfoldi T."/>
            <person name="Schumann P."/>
            <person name="Toth E."/>
        </authorList>
    </citation>
    <scope>NUCLEOTIDE SEQUENCE [LARGE SCALE GENOMIC DNA]</scope>
    <source>
        <strain evidence="7 8">DMA-k-7a</strain>
    </source>
</reference>
<keyword evidence="8" id="KW-1185">Reference proteome</keyword>
<accession>A0A4R4K1Q8</accession>
<dbReference type="InterPro" id="IPR011701">
    <property type="entry name" value="MFS"/>
</dbReference>
<feature type="transmembrane region" description="Helical" evidence="6">
    <location>
        <begin position="98"/>
        <end position="116"/>
    </location>
</feature>
<sequence>MLKKTPILPFILITSLFLMWGLANNMTDTLLSAFKRIMSMTDFQTTFVQYAFYGAYFCLAIPAAILIKKYTYKTGVLMGLALFIIGSLLFYPASITMVYGHFLAALFILAGGLSILETSANPYIIAMGPEETGTQRLNLAQSFNPIGSIIGVLLSKIFILSQLNVAGEAERASMSAEQLTAIQSEELTGVMGPYVGVAGFLVLLWLLIFFNKMPTASDENSTFNFGEAFGRLLKKRHYVWAVIAQFFYIGAQIGTWSFTIRYVMQELNLNEEQSADYYLGALILFLVSRIICTYLMKFISPERLLAGLSLLAILLTALVMFTGGLLGVYALVGISGCMSLMFPTIYGLGLRGLGQDTKIGGSGLIMAILGGAVLTGIQGQISDATQSINTAFIIPLLCFGVVLYFALKETKVIENKA</sequence>
<feature type="transmembrane region" description="Helical" evidence="6">
    <location>
        <begin position="238"/>
        <end position="257"/>
    </location>
</feature>
<dbReference type="AlphaFoldDB" id="A0A4R4K1Q8"/>
<evidence type="ECO:0000256" key="5">
    <source>
        <dbReference type="ARBA" id="ARBA00023136"/>
    </source>
</evidence>
<name>A0A4R4K1Q8_9BACT</name>
<gene>
    <name evidence="7" type="primary">fucP</name>
    <name evidence="7" type="ORF">EZE20_21215</name>
</gene>
<dbReference type="NCBIfam" id="TIGR00885">
    <property type="entry name" value="fucP"/>
    <property type="match status" value="1"/>
</dbReference>
<feature type="transmembrane region" description="Helical" evidence="6">
    <location>
        <begin position="277"/>
        <end position="296"/>
    </location>
</feature>
<dbReference type="Proteomes" id="UP000295706">
    <property type="component" value="Unassembled WGS sequence"/>
</dbReference>
<dbReference type="Gene3D" id="1.20.1250.20">
    <property type="entry name" value="MFS general substrate transporter like domains"/>
    <property type="match status" value="2"/>
</dbReference>
<dbReference type="CDD" id="cd17394">
    <property type="entry name" value="MFS_FucP_like"/>
    <property type="match status" value="1"/>
</dbReference>
<keyword evidence="2" id="KW-1003">Cell membrane</keyword>
<keyword evidence="3 6" id="KW-0812">Transmembrane</keyword>
<feature type="transmembrane region" description="Helical" evidence="6">
    <location>
        <begin position="303"/>
        <end position="322"/>
    </location>
</feature>
<dbReference type="InterPro" id="IPR050375">
    <property type="entry name" value="MFS_TsgA-like"/>
</dbReference>
<dbReference type="InterPro" id="IPR005275">
    <property type="entry name" value="Lfuc_symporter_FucP"/>
</dbReference>
<dbReference type="PANTHER" id="PTHR43702">
    <property type="entry name" value="L-FUCOSE-PROTON SYMPORTER"/>
    <property type="match status" value="1"/>
</dbReference>
<dbReference type="OrthoDB" id="9795150at2"/>
<evidence type="ECO:0000313" key="7">
    <source>
        <dbReference type="EMBL" id="TDB60452.1"/>
    </source>
</evidence>
<comment type="caution">
    <text evidence="7">The sequence shown here is derived from an EMBL/GenBank/DDBJ whole genome shotgun (WGS) entry which is preliminary data.</text>
</comment>
<feature type="transmembrane region" description="Helical" evidence="6">
    <location>
        <begin position="47"/>
        <end position="67"/>
    </location>
</feature>
<keyword evidence="4 6" id="KW-1133">Transmembrane helix</keyword>
<comment type="subcellular location">
    <subcellularLocation>
        <location evidence="1">Cell inner membrane</location>
        <topology evidence="1">Multi-pass membrane protein</topology>
    </subcellularLocation>
</comment>
<evidence type="ECO:0000256" key="6">
    <source>
        <dbReference type="SAM" id="Phobius"/>
    </source>
</evidence>
<evidence type="ECO:0000256" key="3">
    <source>
        <dbReference type="ARBA" id="ARBA00022692"/>
    </source>
</evidence>
<feature type="transmembrane region" description="Helical" evidence="6">
    <location>
        <begin position="74"/>
        <end position="92"/>
    </location>
</feature>
<dbReference type="PANTHER" id="PTHR43702:SF11">
    <property type="entry name" value="L-FUCOSE-PROTON SYMPORTER"/>
    <property type="match status" value="1"/>
</dbReference>
<dbReference type="EMBL" id="SMJU01000017">
    <property type="protein sequence ID" value="TDB60452.1"/>
    <property type="molecule type" value="Genomic_DNA"/>
</dbReference>
<evidence type="ECO:0000256" key="2">
    <source>
        <dbReference type="ARBA" id="ARBA00022475"/>
    </source>
</evidence>
<evidence type="ECO:0000313" key="8">
    <source>
        <dbReference type="Proteomes" id="UP000295706"/>
    </source>
</evidence>
<feature type="transmembrane region" description="Helical" evidence="6">
    <location>
        <begin position="191"/>
        <end position="210"/>
    </location>
</feature>
<proteinExistence type="predicted"/>